<dbReference type="InterPro" id="IPR036465">
    <property type="entry name" value="vWFA_dom_sf"/>
</dbReference>
<comment type="caution">
    <text evidence="3">The sequence shown here is derived from an EMBL/GenBank/DDBJ whole genome shotgun (WGS) entry which is preliminary data.</text>
</comment>
<protein>
    <recommendedName>
        <fullName evidence="2">VWFA domain-containing protein</fullName>
    </recommendedName>
</protein>
<feature type="signal peptide" evidence="1">
    <location>
        <begin position="1"/>
        <end position="17"/>
    </location>
</feature>
<proteinExistence type="predicted"/>
<reference evidence="3 4" key="1">
    <citation type="submission" date="2024-02" db="EMBL/GenBank/DDBJ databases">
        <authorList>
            <person name="Daric V."/>
            <person name="Darras S."/>
        </authorList>
    </citation>
    <scope>NUCLEOTIDE SEQUENCE [LARGE SCALE GENOMIC DNA]</scope>
</reference>
<dbReference type="PANTHER" id="PTHR24020:SF20">
    <property type="entry name" value="PH DOMAIN-CONTAINING PROTEIN"/>
    <property type="match status" value="1"/>
</dbReference>
<accession>A0ABP0H125</accession>
<dbReference type="EMBL" id="CAWYQH010000163">
    <property type="protein sequence ID" value="CAK8697480.1"/>
    <property type="molecule type" value="Genomic_DNA"/>
</dbReference>
<name>A0ABP0H125_CLALP</name>
<keyword evidence="1" id="KW-0732">Signal</keyword>
<evidence type="ECO:0000256" key="1">
    <source>
        <dbReference type="SAM" id="SignalP"/>
    </source>
</evidence>
<feature type="domain" description="VWFA" evidence="2">
    <location>
        <begin position="34"/>
        <end position="230"/>
    </location>
</feature>
<organism evidence="3 4">
    <name type="scientific">Clavelina lepadiformis</name>
    <name type="common">Light-bulb sea squirt</name>
    <name type="synonym">Ascidia lepadiformis</name>
    <dbReference type="NCBI Taxonomy" id="159417"/>
    <lineage>
        <taxon>Eukaryota</taxon>
        <taxon>Metazoa</taxon>
        <taxon>Chordata</taxon>
        <taxon>Tunicata</taxon>
        <taxon>Ascidiacea</taxon>
        <taxon>Aplousobranchia</taxon>
        <taxon>Clavelinidae</taxon>
        <taxon>Clavelina</taxon>
    </lineage>
</organism>
<dbReference type="Pfam" id="PF00092">
    <property type="entry name" value="VWA"/>
    <property type="match status" value="1"/>
</dbReference>
<dbReference type="CDD" id="cd00198">
    <property type="entry name" value="vWFA"/>
    <property type="match status" value="1"/>
</dbReference>
<dbReference type="InterPro" id="IPR050525">
    <property type="entry name" value="ECM_Assembly_Org"/>
</dbReference>
<gene>
    <name evidence="3" type="ORF">CVLEPA_LOCUS30698</name>
</gene>
<dbReference type="SMART" id="SM00327">
    <property type="entry name" value="VWA"/>
    <property type="match status" value="1"/>
</dbReference>
<evidence type="ECO:0000259" key="2">
    <source>
        <dbReference type="PROSITE" id="PS50234"/>
    </source>
</evidence>
<evidence type="ECO:0000313" key="3">
    <source>
        <dbReference type="EMBL" id="CAK8697480.1"/>
    </source>
</evidence>
<feature type="chain" id="PRO_5046179181" description="VWFA domain-containing protein" evidence="1">
    <location>
        <begin position="18"/>
        <end position="247"/>
    </location>
</feature>
<evidence type="ECO:0000313" key="4">
    <source>
        <dbReference type="Proteomes" id="UP001642483"/>
    </source>
</evidence>
<dbReference type="Gene3D" id="3.40.50.410">
    <property type="entry name" value="von Willebrand factor, type A domain"/>
    <property type="match status" value="1"/>
</dbReference>
<dbReference type="PANTHER" id="PTHR24020">
    <property type="entry name" value="COLLAGEN ALPHA"/>
    <property type="match status" value="1"/>
</dbReference>
<sequence>MAGRRLVFAFLIGVIYCQTILIHGGEIDFETARDVVFLLDKSGSIGSTENMQVVKDMAAAIVHVICGAIEVSSDRTRVAVASFDNAIHRHIEMNQYVRPGQKAKLETAIKQLRVSPGGSSSLNVALENARRLILHDTTKGARYGDPRVKRTTFVITDGCATSRSGLTPKQVRDNYVADGSCIVFIYIGNHSICKASLEAFDTNCGCFQQFFFFTSFADARSNFVDIINNLPEGFCAVPTWNDLLHAC</sequence>
<dbReference type="SUPFAM" id="SSF53300">
    <property type="entry name" value="vWA-like"/>
    <property type="match status" value="1"/>
</dbReference>
<keyword evidence="4" id="KW-1185">Reference proteome</keyword>
<dbReference type="Proteomes" id="UP001642483">
    <property type="component" value="Unassembled WGS sequence"/>
</dbReference>
<dbReference type="InterPro" id="IPR002035">
    <property type="entry name" value="VWF_A"/>
</dbReference>
<dbReference type="PROSITE" id="PS50234">
    <property type="entry name" value="VWFA"/>
    <property type="match status" value="1"/>
</dbReference>